<feature type="non-terminal residue" evidence="2">
    <location>
        <position position="1"/>
    </location>
</feature>
<sequence>PVLKLGHGLNQLELEIKKLGLPREGVLNITRLNGPLLLLKESLHGVADVSEIISEALNALKEPLQSVSNIVNIMKGDVIKPEQLNIHRSNIKPHLSQLKQLTEKIIDEIGSAKSLDKLKDAFTSLLAALSDLEQILEREDKKVSDTSVNKELIQPIANLKLEIENLKEITQNLTSSPQQGVLSTAEISESLSLLSSSVSEIEKAVHATQIEPTSIQETEASAVLVEP</sequence>
<dbReference type="Gene3D" id="1.20.58.60">
    <property type="match status" value="1"/>
</dbReference>
<proteinExistence type="predicted"/>
<dbReference type="AlphaFoldDB" id="V5GKT4"/>
<accession>V5GKT4</accession>
<keyword evidence="1" id="KW-0175">Coiled coil</keyword>
<evidence type="ECO:0000256" key="1">
    <source>
        <dbReference type="SAM" id="Coils"/>
    </source>
</evidence>
<reference evidence="2" key="1">
    <citation type="submission" date="2013-07" db="EMBL/GenBank/DDBJ databases">
        <title>Midgut Transcriptome Profiling of Anoplphora glabripennis, a Lignocellulose Degrading, Wood-Boring Cerambycid.</title>
        <authorList>
            <person name="Scully E.D."/>
            <person name="Hoover K."/>
            <person name="Carlson J.E."/>
            <person name="Tien M."/>
            <person name="Geib S.M."/>
        </authorList>
    </citation>
    <scope>NUCLEOTIDE SEQUENCE</scope>
</reference>
<protein>
    <submittedName>
        <fullName evidence="2">Uncharacterized protein</fullName>
    </submittedName>
</protein>
<name>V5GKT4_ANOGL</name>
<feature type="coiled-coil region" evidence="1">
    <location>
        <begin position="115"/>
        <end position="176"/>
    </location>
</feature>
<dbReference type="OrthoDB" id="10260894at2759"/>
<evidence type="ECO:0000313" key="2">
    <source>
        <dbReference type="EMBL" id="JAB62237.1"/>
    </source>
</evidence>
<feature type="non-terminal residue" evidence="2">
    <location>
        <position position="227"/>
    </location>
</feature>
<dbReference type="EMBL" id="GALX01006229">
    <property type="protein sequence ID" value="JAB62237.1"/>
    <property type="molecule type" value="Transcribed_RNA"/>
</dbReference>
<organism evidence="2">
    <name type="scientific">Anoplophora glabripennis</name>
    <name type="common">Asian longhorn beetle</name>
    <name type="synonym">Anoplophora nobilis</name>
    <dbReference type="NCBI Taxonomy" id="217634"/>
    <lineage>
        <taxon>Eukaryota</taxon>
        <taxon>Metazoa</taxon>
        <taxon>Ecdysozoa</taxon>
        <taxon>Arthropoda</taxon>
        <taxon>Hexapoda</taxon>
        <taxon>Insecta</taxon>
        <taxon>Pterygota</taxon>
        <taxon>Neoptera</taxon>
        <taxon>Endopterygota</taxon>
        <taxon>Coleoptera</taxon>
        <taxon>Polyphaga</taxon>
        <taxon>Cucujiformia</taxon>
        <taxon>Chrysomeloidea</taxon>
        <taxon>Cerambycidae</taxon>
        <taxon>Lamiinae</taxon>
        <taxon>Lamiini</taxon>
        <taxon>Anoplophora</taxon>
    </lineage>
</organism>